<feature type="transmembrane region" description="Helical" evidence="6">
    <location>
        <begin position="279"/>
        <end position="300"/>
    </location>
</feature>
<feature type="transmembrane region" description="Helical" evidence="6">
    <location>
        <begin position="474"/>
        <end position="495"/>
    </location>
</feature>
<dbReference type="InterPro" id="IPR036259">
    <property type="entry name" value="MFS_trans_sf"/>
</dbReference>
<dbReference type="SUPFAM" id="SSF103473">
    <property type="entry name" value="MFS general substrate transporter"/>
    <property type="match status" value="1"/>
</dbReference>
<dbReference type="RefSeq" id="WP_344262151.1">
    <property type="nucleotide sequence ID" value="NZ_BAAAMR010000006.1"/>
</dbReference>
<feature type="transmembrane region" description="Helical" evidence="6">
    <location>
        <begin position="24"/>
        <end position="44"/>
    </location>
</feature>
<accession>A0ABP5JX55</accession>
<evidence type="ECO:0000259" key="7">
    <source>
        <dbReference type="PROSITE" id="PS50850"/>
    </source>
</evidence>
<feature type="transmembrane region" description="Helical" evidence="6">
    <location>
        <begin position="207"/>
        <end position="227"/>
    </location>
</feature>
<keyword evidence="2" id="KW-0813">Transport</keyword>
<keyword evidence="3 6" id="KW-0812">Transmembrane</keyword>
<dbReference type="EMBL" id="BAAAMR010000006">
    <property type="protein sequence ID" value="GAA2124030.1"/>
    <property type="molecule type" value="Genomic_DNA"/>
</dbReference>
<protein>
    <submittedName>
        <fullName evidence="8">MFS transporter</fullName>
    </submittedName>
</protein>
<feature type="transmembrane region" description="Helical" evidence="6">
    <location>
        <begin position="306"/>
        <end position="325"/>
    </location>
</feature>
<evidence type="ECO:0000256" key="3">
    <source>
        <dbReference type="ARBA" id="ARBA00022692"/>
    </source>
</evidence>
<comment type="caution">
    <text evidence="8">The sequence shown here is derived from an EMBL/GenBank/DDBJ whole genome shotgun (WGS) entry which is preliminary data.</text>
</comment>
<evidence type="ECO:0000256" key="2">
    <source>
        <dbReference type="ARBA" id="ARBA00022448"/>
    </source>
</evidence>
<dbReference type="Proteomes" id="UP001501020">
    <property type="component" value="Unassembled WGS sequence"/>
</dbReference>
<reference evidence="9" key="1">
    <citation type="journal article" date="2019" name="Int. J. Syst. Evol. Microbiol.">
        <title>The Global Catalogue of Microorganisms (GCM) 10K type strain sequencing project: providing services to taxonomists for standard genome sequencing and annotation.</title>
        <authorList>
            <consortium name="The Broad Institute Genomics Platform"/>
            <consortium name="The Broad Institute Genome Sequencing Center for Infectious Disease"/>
            <person name="Wu L."/>
            <person name="Ma J."/>
        </authorList>
    </citation>
    <scope>NUCLEOTIDE SEQUENCE [LARGE SCALE GENOMIC DNA]</scope>
    <source>
        <strain evidence="9">JCM 13850</strain>
    </source>
</reference>
<feature type="transmembrane region" description="Helical" evidence="6">
    <location>
        <begin position="172"/>
        <end position="195"/>
    </location>
</feature>
<evidence type="ECO:0000313" key="9">
    <source>
        <dbReference type="Proteomes" id="UP001501020"/>
    </source>
</evidence>
<evidence type="ECO:0000313" key="8">
    <source>
        <dbReference type="EMBL" id="GAA2124030.1"/>
    </source>
</evidence>
<keyword evidence="4 6" id="KW-1133">Transmembrane helix</keyword>
<feature type="transmembrane region" description="Helical" evidence="6">
    <location>
        <begin position="239"/>
        <end position="258"/>
    </location>
</feature>
<dbReference type="InterPro" id="IPR020846">
    <property type="entry name" value="MFS_dom"/>
</dbReference>
<sequence>MTIDAVRAAAPPDRGRAARRAMPPLMSACVVLVVAMVAAINLSIPELSASGLHPSATGLLWIVDSYVLVFGCLLIPAGAAGDRFGRKGALLAGLGVFAAGCLLSAAAPTVAVLLAGRLVTGVGAALIMPATLSLLLQVTEPARRPQAIAVWTAATGMAGAVGNLAGGAVLQWLPWQCLFLAGVVAAAALAALVAWASPAGERHRADLDVPGAVMLTAALFALLFGIIEGPERGWTSAPVLAGFGGAAVLLAAFAVHGMRAAHPLLDPRLFAAARLRSGVLGIGVAFFSLFALFFVNAQYLQYAKGYSPLVTGAAIAPLVVGMIAVSRRSVGLALRFGNRPVITAGLLVIAGGLVLLSFADASTPYALYAADLLIMSIGMGLCVPPLSVGVMSALPPERAGLGSGLNSAAREIGSALGVAVLGTVLTGRFADGLPPALAGHAHSAGEAIAAADGAGAGPDAHHQVIAAFTGAMSAGFRVVAVIAGAAAVLVAVGLPRRNGAQEPGRGDT</sequence>
<dbReference type="PROSITE" id="PS50850">
    <property type="entry name" value="MFS"/>
    <property type="match status" value="1"/>
</dbReference>
<keyword evidence="9" id="KW-1185">Reference proteome</keyword>
<feature type="transmembrane region" description="Helical" evidence="6">
    <location>
        <begin position="365"/>
        <end position="391"/>
    </location>
</feature>
<evidence type="ECO:0000256" key="5">
    <source>
        <dbReference type="ARBA" id="ARBA00023136"/>
    </source>
</evidence>
<gene>
    <name evidence="8" type="ORF">GCM10009727_11090</name>
</gene>
<evidence type="ECO:0000256" key="6">
    <source>
        <dbReference type="SAM" id="Phobius"/>
    </source>
</evidence>
<evidence type="ECO:0000256" key="4">
    <source>
        <dbReference type="ARBA" id="ARBA00022989"/>
    </source>
</evidence>
<keyword evidence="5 6" id="KW-0472">Membrane</keyword>
<feature type="transmembrane region" description="Helical" evidence="6">
    <location>
        <begin position="56"/>
        <end position="77"/>
    </location>
</feature>
<dbReference type="CDD" id="cd17321">
    <property type="entry name" value="MFS_MMR_MDR_like"/>
    <property type="match status" value="1"/>
</dbReference>
<feature type="transmembrane region" description="Helical" evidence="6">
    <location>
        <begin position="148"/>
        <end position="166"/>
    </location>
</feature>
<evidence type="ECO:0000256" key="1">
    <source>
        <dbReference type="ARBA" id="ARBA00004651"/>
    </source>
</evidence>
<organism evidence="8 9">
    <name type="scientific">Actinomadura napierensis</name>
    <dbReference type="NCBI Taxonomy" id="267854"/>
    <lineage>
        <taxon>Bacteria</taxon>
        <taxon>Bacillati</taxon>
        <taxon>Actinomycetota</taxon>
        <taxon>Actinomycetes</taxon>
        <taxon>Streptosporangiales</taxon>
        <taxon>Thermomonosporaceae</taxon>
        <taxon>Actinomadura</taxon>
    </lineage>
</organism>
<feature type="transmembrane region" description="Helical" evidence="6">
    <location>
        <begin position="337"/>
        <end position="359"/>
    </location>
</feature>
<feature type="transmembrane region" description="Helical" evidence="6">
    <location>
        <begin position="118"/>
        <end position="136"/>
    </location>
</feature>
<dbReference type="Pfam" id="PF07690">
    <property type="entry name" value="MFS_1"/>
    <property type="match status" value="1"/>
</dbReference>
<dbReference type="PANTHER" id="PTHR42718">
    <property type="entry name" value="MAJOR FACILITATOR SUPERFAMILY MULTIDRUG TRANSPORTER MFSC"/>
    <property type="match status" value="1"/>
</dbReference>
<name>A0ABP5JX55_9ACTN</name>
<dbReference type="Gene3D" id="1.20.1720.10">
    <property type="entry name" value="Multidrug resistance protein D"/>
    <property type="match status" value="1"/>
</dbReference>
<proteinExistence type="predicted"/>
<dbReference type="Gene3D" id="1.20.1250.20">
    <property type="entry name" value="MFS general substrate transporter like domains"/>
    <property type="match status" value="1"/>
</dbReference>
<dbReference type="PANTHER" id="PTHR42718:SF9">
    <property type="entry name" value="MAJOR FACILITATOR SUPERFAMILY MULTIDRUG TRANSPORTER MFSC"/>
    <property type="match status" value="1"/>
</dbReference>
<feature type="transmembrane region" description="Helical" evidence="6">
    <location>
        <begin position="89"/>
        <end position="112"/>
    </location>
</feature>
<feature type="domain" description="Major facilitator superfamily (MFS) profile" evidence="7">
    <location>
        <begin position="1"/>
        <end position="498"/>
    </location>
</feature>
<comment type="subcellular location">
    <subcellularLocation>
        <location evidence="1">Cell membrane</location>
        <topology evidence="1">Multi-pass membrane protein</topology>
    </subcellularLocation>
</comment>
<dbReference type="InterPro" id="IPR011701">
    <property type="entry name" value="MFS"/>
</dbReference>